<dbReference type="GO" id="GO:0016887">
    <property type="term" value="F:ATP hydrolysis activity"/>
    <property type="evidence" value="ECO:0007669"/>
    <property type="project" value="InterPro"/>
</dbReference>
<dbReference type="InterPro" id="IPR010935">
    <property type="entry name" value="SMC_hinge"/>
</dbReference>
<evidence type="ECO:0000256" key="8">
    <source>
        <dbReference type="SAM" id="MobiDB-lite"/>
    </source>
</evidence>
<comment type="function">
    <text evidence="7">Required for chromosome condensation and partitioning.</text>
</comment>
<evidence type="ECO:0000259" key="9">
    <source>
        <dbReference type="SMART" id="SM00968"/>
    </source>
</evidence>
<dbReference type="GO" id="GO:0007062">
    <property type="term" value="P:sister chromatid cohesion"/>
    <property type="evidence" value="ECO:0007669"/>
    <property type="project" value="InterPro"/>
</dbReference>
<dbReference type="InterPro" id="IPR050308">
    <property type="entry name" value="MukB/SMC"/>
</dbReference>
<reference evidence="11" key="1">
    <citation type="submission" date="2018-03" db="EMBL/GenBank/DDBJ databases">
        <authorList>
            <person name="Zecchin S."/>
        </authorList>
    </citation>
    <scope>NUCLEOTIDE SEQUENCE [LARGE SCALE GENOMIC DNA]</scope>
</reference>
<dbReference type="PANTHER" id="PTHR42963">
    <property type="entry name" value="CHROMOSOME PARTITION PROTEIN MUKB"/>
    <property type="match status" value="1"/>
</dbReference>
<protein>
    <recommendedName>
        <fullName evidence="7">Chromosome partition protein Smc</fullName>
    </recommendedName>
</protein>
<dbReference type="OrthoDB" id="9808768at2"/>
<dbReference type="Gene3D" id="1.20.1060.20">
    <property type="match status" value="1"/>
</dbReference>
<dbReference type="GO" id="GO:0005737">
    <property type="term" value="C:cytoplasm"/>
    <property type="evidence" value="ECO:0007669"/>
    <property type="project" value="UniProtKB-SubCell"/>
</dbReference>
<keyword evidence="6 7" id="KW-0238">DNA-binding</keyword>
<feature type="region of interest" description="Disordered" evidence="8">
    <location>
        <begin position="406"/>
        <end position="425"/>
    </location>
</feature>
<dbReference type="GO" id="GO:0003677">
    <property type="term" value="F:DNA binding"/>
    <property type="evidence" value="ECO:0007669"/>
    <property type="project" value="UniProtKB-UniRule"/>
</dbReference>
<proteinExistence type="inferred from homology"/>
<comment type="subcellular location">
    <subcellularLocation>
        <location evidence="7">Cytoplasm</location>
    </subcellularLocation>
</comment>
<comment type="similarity">
    <text evidence="7">Belongs to the SMC family.</text>
</comment>
<feature type="coiled-coil region" evidence="7">
    <location>
        <begin position="815"/>
        <end position="856"/>
    </location>
</feature>
<keyword evidence="11" id="KW-1185">Reference proteome</keyword>
<evidence type="ECO:0000256" key="6">
    <source>
        <dbReference type="ARBA" id="ARBA00023125"/>
    </source>
</evidence>
<dbReference type="InterPro" id="IPR003395">
    <property type="entry name" value="RecF/RecN/SMC_N"/>
</dbReference>
<dbReference type="NCBIfam" id="TIGR02168">
    <property type="entry name" value="SMC_prok_B"/>
    <property type="match status" value="1"/>
</dbReference>
<keyword evidence="3 7" id="KW-0067">ATP-binding</keyword>
<dbReference type="GO" id="GO:0030261">
    <property type="term" value="P:chromosome condensation"/>
    <property type="evidence" value="ECO:0007669"/>
    <property type="project" value="UniProtKB-KW"/>
</dbReference>
<dbReference type="Gene3D" id="3.40.50.300">
    <property type="entry name" value="P-loop containing nucleotide triphosphate hydrolases"/>
    <property type="match status" value="2"/>
</dbReference>
<evidence type="ECO:0000256" key="4">
    <source>
        <dbReference type="ARBA" id="ARBA00023054"/>
    </source>
</evidence>
<sequence length="1170" mass="131297">MRIEKIELIGFKSFADKTTFALHPGITGIVGPNGCGKSNIVDAFRWVLGEQSAKSLRGEKMEEVIFNGSAQKKPKGMAEVSMVISGLNGAGAQGNGGQGELLTISRRLYRSGESEYMINKSSCRLKDIKDIFLDTGLDFRSYSILEQGRIGEILNSKPIERRFIIEEVAGVMKYKIRKAEALSKLESSRANLLRITDIIAEVKKQINILDRLAKKAERYKKLSAEMHAIELKIARNEFQQISEALALILQEYDELREKEALMNAEISEAETKTESRRLNLLEKEKSLEIVQNEFQTAEREISEIERAIAVGKNDISNLGEYRAKLAGQEEEIEARSAEITGKCEELRLNAEKLSAEIEGHTEMLREKSEAFRSIEEELSEKEEQIEDKRREIFRVSEQLSGLRNELGRHQTSHESLERREAATARESEDLRKMLTGIESSINEVESGIHGSNNEALLLKEKKEVLLLELSGVKAKVELLLTSLSGAREEFASINSRLDSLKEIVFDTPTRELLASSAEVNILASMSDILDVDAKYEKAIESALSEKSDSLITGSPEDILRAVSSLKGKDVGKSAFIAGSGLQNLTFGDVPAGIIGRALDFVKVDERYCRVAENLLGGVLIVRDIDTAFKLRASDLSHTFVTGDGEVVEPSGAVVLGGDKGIFRRKREIRELQETKEAKKSLIENMNNELQSSQEIIQQREAAVREVEISMHNIEKEISLSRLTADNYAEEKERASRKLSYLTLETEEIMREKEAACAAMSAAEEQIRSAEARKAGFEQESLMIQEGISHRKAEIEGYRSEVTDLRLLITTNRERLDSVKNETESSMRTLEELKQKRVELQSEKESVRGRISQREEEIFGQEARLRKLVADADTIRIDISKRKEEIELENQDLFAVEQGLKTLRQQSSGVAHRISELDVVRAEHKMRLVNLADNVRNNYGTEIEMIEIARVSSAEEERLAELRNKVQEMGVVNLGTLEEYEELMTRYEFMTKQHEDLTKSIAELEEAISKINSTTRKKLREAYEVLNAKFGEVFRSLFGGGRAELVLTEENNILESGVDIIAQPPGKKLQNIHLLSGGEKALTALSIQFASFLIKPTPLCILDEADAPLDESNTERYSKMLDDLSSHTQFIVVTHNRTTMGVAQHLYGITMEEAGVSKVISMQLTEVPVGQ</sequence>
<evidence type="ECO:0000313" key="10">
    <source>
        <dbReference type="EMBL" id="SPQ02070.1"/>
    </source>
</evidence>
<organism evidence="10 11">
    <name type="scientific">Candidatus Sulfobium mesophilum</name>
    <dbReference type="NCBI Taxonomy" id="2016548"/>
    <lineage>
        <taxon>Bacteria</taxon>
        <taxon>Pseudomonadati</taxon>
        <taxon>Nitrospirota</taxon>
        <taxon>Nitrospiria</taxon>
        <taxon>Nitrospirales</taxon>
        <taxon>Nitrospiraceae</taxon>
        <taxon>Candidatus Sulfobium</taxon>
    </lineage>
</organism>
<keyword evidence="4 7" id="KW-0175">Coiled coil</keyword>
<dbReference type="InterPro" id="IPR036277">
    <property type="entry name" value="SMC_hinge_sf"/>
</dbReference>
<comment type="domain">
    <text evidence="7">Contains large globular domains required for ATP hydrolysis at each terminus and a third globular domain forming a flexible hinge near the middle of the molecule. These domains are separated by coiled-coil structures.</text>
</comment>
<evidence type="ECO:0000256" key="7">
    <source>
        <dbReference type="HAMAP-Rule" id="MF_01894"/>
    </source>
</evidence>
<accession>A0A2U3QL43</accession>
<keyword evidence="1 7" id="KW-0963">Cytoplasm</keyword>
<dbReference type="InterPro" id="IPR024704">
    <property type="entry name" value="SMC"/>
</dbReference>
<name>A0A2U3QL43_9BACT</name>
<feature type="coiled-coil region" evidence="7">
    <location>
        <begin position="979"/>
        <end position="1013"/>
    </location>
</feature>
<dbReference type="InterPro" id="IPR011890">
    <property type="entry name" value="SMC_prok"/>
</dbReference>
<gene>
    <name evidence="7" type="primary">smc</name>
    <name evidence="10" type="ORF">NBG4_90014</name>
</gene>
<dbReference type="Pfam" id="PF02463">
    <property type="entry name" value="SMC_N"/>
    <property type="match status" value="1"/>
</dbReference>
<evidence type="ECO:0000256" key="1">
    <source>
        <dbReference type="ARBA" id="ARBA00022490"/>
    </source>
</evidence>
<feature type="coiled-coil region" evidence="7">
    <location>
        <begin position="664"/>
        <end position="716"/>
    </location>
</feature>
<dbReference type="GO" id="GO:0006260">
    <property type="term" value="P:DNA replication"/>
    <property type="evidence" value="ECO:0007669"/>
    <property type="project" value="UniProtKB-UniRule"/>
</dbReference>
<dbReference type="PIRSF" id="PIRSF005719">
    <property type="entry name" value="SMC"/>
    <property type="match status" value="1"/>
</dbReference>
<feature type="binding site" evidence="7">
    <location>
        <begin position="32"/>
        <end position="39"/>
    </location>
    <ligand>
        <name>ATP</name>
        <dbReference type="ChEBI" id="CHEBI:30616"/>
    </ligand>
</feature>
<dbReference type="SUPFAM" id="SSF52540">
    <property type="entry name" value="P-loop containing nucleoside triphosphate hydrolases"/>
    <property type="match status" value="2"/>
</dbReference>
<feature type="domain" description="SMC hinge" evidence="9">
    <location>
        <begin position="519"/>
        <end position="631"/>
    </location>
</feature>
<feature type="coiled-coil region" evidence="7">
    <location>
        <begin position="752"/>
        <end position="779"/>
    </location>
</feature>
<dbReference type="Proteomes" id="UP000245125">
    <property type="component" value="Unassembled WGS sequence"/>
</dbReference>
<dbReference type="HAMAP" id="MF_01894">
    <property type="entry name" value="Smc_prok"/>
    <property type="match status" value="1"/>
</dbReference>
<dbReference type="EMBL" id="OUUY01000141">
    <property type="protein sequence ID" value="SPQ02070.1"/>
    <property type="molecule type" value="Genomic_DNA"/>
</dbReference>
<evidence type="ECO:0000256" key="5">
    <source>
        <dbReference type="ARBA" id="ARBA00023067"/>
    </source>
</evidence>
<dbReference type="PANTHER" id="PTHR42963:SF1">
    <property type="entry name" value="DUF4476 DOMAIN-CONTAINING PROTEIN"/>
    <property type="match status" value="1"/>
</dbReference>
<evidence type="ECO:0000256" key="3">
    <source>
        <dbReference type="ARBA" id="ARBA00022840"/>
    </source>
</evidence>
<dbReference type="AlphaFoldDB" id="A0A2U3QL43"/>
<dbReference type="SMART" id="SM00968">
    <property type="entry name" value="SMC_hinge"/>
    <property type="match status" value="1"/>
</dbReference>
<comment type="subunit">
    <text evidence="7">Homodimer.</text>
</comment>
<dbReference type="GO" id="GO:0005524">
    <property type="term" value="F:ATP binding"/>
    <property type="evidence" value="ECO:0007669"/>
    <property type="project" value="UniProtKB-UniRule"/>
</dbReference>
<evidence type="ECO:0000256" key="2">
    <source>
        <dbReference type="ARBA" id="ARBA00022741"/>
    </source>
</evidence>
<dbReference type="GO" id="GO:0007059">
    <property type="term" value="P:chromosome segregation"/>
    <property type="evidence" value="ECO:0007669"/>
    <property type="project" value="UniProtKB-UniRule"/>
</dbReference>
<dbReference type="InterPro" id="IPR027417">
    <property type="entry name" value="P-loop_NTPase"/>
</dbReference>
<keyword evidence="2 7" id="KW-0547">Nucleotide-binding</keyword>
<dbReference type="SUPFAM" id="SSF75553">
    <property type="entry name" value="Smc hinge domain"/>
    <property type="match status" value="1"/>
</dbReference>
<keyword evidence="5" id="KW-0226">DNA condensation</keyword>
<dbReference type="Pfam" id="PF06470">
    <property type="entry name" value="SMC_hinge"/>
    <property type="match status" value="1"/>
</dbReference>
<dbReference type="CDD" id="cd03278">
    <property type="entry name" value="ABC_SMC_barmotin"/>
    <property type="match status" value="1"/>
</dbReference>
<dbReference type="Gene3D" id="3.30.70.1620">
    <property type="match status" value="1"/>
</dbReference>
<dbReference type="GO" id="GO:0005694">
    <property type="term" value="C:chromosome"/>
    <property type="evidence" value="ECO:0007669"/>
    <property type="project" value="InterPro"/>
</dbReference>
<evidence type="ECO:0000313" key="11">
    <source>
        <dbReference type="Proteomes" id="UP000245125"/>
    </source>
</evidence>